<protein>
    <submittedName>
        <fullName evidence="1">Uncharacterized protein</fullName>
    </submittedName>
</protein>
<name>A0AAD0W2W9_PSEO7</name>
<gene>
    <name evidence="1" type="ORF">D0511_06065</name>
</gene>
<accession>A0AAD0W2W9</accession>
<evidence type="ECO:0000313" key="2">
    <source>
        <dbReference type="Proteomes" id="UP000258102"/>
    </source>
</evidence>
<evidence type="ECO:0000313" key="1">
    <source>
        <dbReference type="EMBL" id="AXR01685.1"/>
    </source>
</evidence>
<sequence length="102" mass="10975">MEFSERSKQAIAQIKDIEDLGSMLTTAVAASQITTIFVSNNAAVSTINLASTDFIQFSNAMNGAALIPRSALFTIAATTSWKVADNKEKQFWKAVAKGCKVQ</sequence>
<dbReference type="EMBL" id="CP031761">
    <property type="protein sequence ID" value="AXR01685.1"/>
    <property type="molecule type" value="Genomic_DNA"/>
</dbReference>
<proteinExistence type="predicted"/>
<dbReference type="AlphaFoldDB" id="A0AAD0W2W9"/>
<organism evidence="1 2">
    <name type="scientific">Pseudoalteromonas piscicida</name>
    <dbReference type="NCBI Taxonomy" id="43662"/>
    <lineage>
        <taxon>Bacteria</taxon>
        <taxon>Pseudomonadati</taxon>
        <taxon>Pseudomonadota</taxon>
        <taxon>Gammaproteobacteria</taxon>
        <taxon>Alteromonadales</taxon>
        <taxon>Pseudoalteromonadaceae</taxon>
        <taxon>Pseudoalteromonas</taxon>
    </lineage>
</organism>
<dbReference type="KEGG" id="ppis:B1L02_11685"/>
<dbReference type="RefSeq" id="WP_088531159.1">
    <property type="nucleotide sequence ID" value="NZ_CP021646.1"/>
</dbReference>
<reference evidence="1 2" key="1">
    <citation type="submission" date="2018-08" db="EMBL/GenBank/DDBJ databases">
        <title>Whole Genome Sequences of Two Pseudoalteromonas piscicida Strains, DE1-A and DE2-A, which Exhibit Strong Antibacterial Activity against Vibrio vulnificus.</title>
        <authorList>
            <person name="Richards G.P."/>
            <person name="Needleman D.S."/>
            <person name="Watson M.A."/>
            <person name="Polson S.W."/>
        </authorList>
    </citation>
    <scope>NUCLEOTIDE SEQUENCE [LARGE SCALE GENOMIC DNA]</scope>
    <source>
        <strain evidence="1 2">DE2-A</strain>
    </source>
</reference>
<dbReference type="Proteomes" id="UP000258102">
    <property type="component" value="Chromosome 1"/>
</dbReference>